<evidence type="ECO:0000259" key="12">
    <source>
        <dbReference type="PROSITE" id="PS52039"/>
    </source>
</evidence>
<gene>
    <name evidence="10 13" type="primary">topA</name>
    <name evidence="13" type="ORF">NPA09_03030</name>
</gene>
<accession>A0ABY5J3X7</accession>
<evidence type="ECO:0000256" key="8">
    <source>
        <dbReference type="ARBA" id="ARBA00023125"/>
    </source>
</evidence>
<name>A0ABY5J3X7_9BACT</name>
<dbReference type="SMART" id="SM00493">
    <property type="entry name" value="TOPRIM"/>
    <property type="match status" value="1"/>
</dbReference>
<dbReference type="InterPro" id="IPR028612">
    <property type="entry name" value="Topoisom_1_IA"/>
</dbReference>
<dbReference type="InterPro" id="IPR013824">
    <property type="entry name" value="Topo_IA_cen_sub1"/>
</dbReference>
<keyword evidence="6" id="KW-0460">Magnesium</keyword>
<feature type="site" description="Interaction with DNA" evidence="10">
    <location>
        <position position="145"/>
    </location>
</feature>
<dbReference type="Pfam" id="PF01396">
    <property type="entry name" value="Zn_ribbon_Top1"/>
    <property type="match status" value="1"/>
</dbReference>
<dbReference type="GO" id="GO:0003917">
    <property type="term" value="F:DNA topoisomerase type I (single strand cut, ATP-independent) activity"/>
    <property type="evidence" value="ECO:0007669"/>
    <property type="project" value="UniProtKB-EC"/>
</dbReference>
<feature type="active site" description="O-(5'-phospho-DNA)-tyrosine intermediate" evidence="10">
    <location>
        <position position="297"/>
    </location>
</feature>
<comment type="function">
    <text evidence="10">Releases the supercoiling and torsional tension of DNA, which is introduced during the DNA replication and transcription, by transiently cleaving and rejoining one strand of the DNA duplex. Introduces a single-strand break via transesterification at a target site in duplex DNA. The scissile phosphodiester is attacked by the catalytic tyrosine of the enzyme, resulting in the formation of a DNA-(5'-phosphotyrosyl)-enzyme intermediate and the expulsion of a 3'-OH DNA strand. The free DNA strand then undergoes passage around the unbroken strand, thus removing DNA supercoils. Finally, in the religation step, the DNA 3'-OH attacks the covalent intermediate to expel the active-site tyrosine and restore the DNA phosphodiester backbone.</text>
</comment>
<dbReference type="PANTHER" id="PTHR42785">
    <property type="entry name" value="DNA TOPOISOMERASE, TYPE IA, CORE"/>
    <property type="match status" value="1"/>
</dbReference>
<dbReference type="SUPFAM" id="SSF57783">
    <property type="entry name" value="Zinc beta-ribbon"/>
    <property type="match status" value="1"/>
</dbReference>
<evidence type="ECO:0000256" key="2">
    <source>
        <dbReference type="ARBA" id="ARBA00009446"/>
    </source>
</evidence>
<evidence type="ECO:0000256" key="5">
    <source>
        <dbReference type="ARBA" id="ARBA00022833"/>
    </source>
</evidence>
<dbReference type="PRINTS" id="PR00417">
    <property type="entry name" value="PRTPISMRASEI"/>
</dbReference>
<dbReference type="InterPro" id="IPR003602">
    <property type="entry name" value="Topo_IA_DNA-bd_dom"/>
</dbReference>
<protein>
    <recommendedName>
        <fullName evidence="10">DNA topoisomerase 1</fullName>
        <ecNumber evidence="10">5.6.2.1</ecNumber>
    </recommendedName>
    <alternativeName>
        <fullName evidence="10">DNA topoisomerase I</fullName>
    </alternativeName>
</protein>
<feature type="domain" description="Topo IA-type catalytic" evidence="12">
    <location>
        <begin position="135"/>
        <end position="551"/>
    </location>
</feature>
<evidence type="ECO:0000313" key="14">
    <source>
        <dbReference type="Proteomes" id="UP001059576"/>
    </source>
</evidence>
<evidence type="ECO:0000256" key="1">
    <source>
        <dbReference type="ARBA" id="ARBA00000213"/>
    </source>
</evidence>
<dbReference type="Proteomes" id="UP001059576">
    <property type="component" value="Chromosome"/>
</dbReference>
<keyword evidence="4" id="KW-0863">Zinc-finger</keyword>
<dbReference type="RefSeq" id="WP_129722974.1">
    <property type="nucleotide sequence ID" value="NZ_CP101808.1"/>
</dbReference>
<keyword evidence="3" id="KW-0479">Metal-binding</keyword>
<dbReference type="InterPro" id="IPR006171">
    <property type="entry name" value="TOPRIM_dom"/>
</dbReference>
<comment type="similarity">
    <text evidence="2 10">Belongs to the type IA topoisomerase family.</text>
</comment>
<keyword evidence="7 10" id="KW-0799">Topoisomerase</keyword>
<comment type="catalytic activity">
    <reaction evidence="1 10">
        <text>ATP-independent breakage of single-stranded DNA, followed by passage and rejoining.</text>
        <dbReference type="EC" id="5.6.2.1"/>
    </reaction>
</comment>
<comment type="subunit">
    <text evidence="10">Monomer.</text>
</comment>
<dbReference type="Gene3D" id="3.40.50.140">
    <property type="match status" value="1"/>
</dbReference>
<feature type="site" description="Interaction with DNA" evidence="10">
    <location>
        <position position="299"/>
    </location>
</feature>
<feature type="site" description="Interaction with DNA" evidence="10">
    <location>
        <position position="149"/>
    </location>
</feature>
<dbReference type="Gene3D" id="1.10.290.10">
    <property type="entry name" value="Topoisomerase I, domain 4"/>
    <property type="match status" value="1"/>
</dbReference>
<dbReference type="Gene3D" id="1.10.460.10">
    <property type="entry name" value="Topoisomerase I, domain 2"/>
    <property type="match status" value="1"/>
</dbReference>
<evidence type="ECO:0000259" key="11">
    <source>
        <dbReference type="PROSITE" id="PS50880"/>
    </source>
</evidence>
<evidence type="ECO:0000256" key="6">
    <source>
        <dbReference type="ARBA" id="ARBA00022842"/>
    </source>
</evidence>
<keyword evidence="8 10" id="KW-0238">DNA-binding</keyword>
<dbReference type="InterPro" id="IPR023406">
    <property type="entry name" value="Topo_IA_AS"/>
</dbReference>
<dbReference type="EMBL" id="CP101808">
    <property type="protein sequence ID" value="UUD36847.1"/>
    <property type="molecule type" value="Genomic_DNA"/>
</dbReference>
<dbReference type="InterPro" id="IPR000380">
    <property type="entry name" value="Topo_IA"/>
</dbReference>
<dbReference type="PROSITE" id="PS50880">
    <property type="entry name" value="TOPRIM"/>
    <property type="match status" value="1"/>
</dbReference>
<dbReference type="SUPFAM" id="SSF56712">
    <property type="entry name" value="Prokaryotic type I DNA topoisomerase"/>
    <property type="match status" value="1"/>
</dbReference>
<evidence type="ECO:0000256" key="10">
    <source>
        <dbReference type="HAMAP-Rule" id="MF_00952"/>
    </source>
</evidence>
<dbReference type="InterPro" id="IPR013497">
    <property type="entry name" value="Topo_IA_cen"/>
</dbReference>
<dbReference type="InterPro" id="IPR013826">
    <property type="entry name" value="Topo_IA_cen_sub3"/>
</dbReference>
<dbReference type="Gene3D" id="3.30.65.10">
    <property type="entry name" value="Bacterial Topoisomerase I, domain 1"/>
    <property type="match status" value="1"/>
</dbReference>
<evidence type="ECO:0000256" key="4">
    <source>
        <dbReference type="ARBA" id="ARBA00022771"/>
    </source>
</evidence>
<dbReference type="PANTHER" id="PTHR42785:SF1">
    <property type="entry name" value="DNA TOPOISOMERASE"/>
    <property type="match status" value="1"/>
</dbReference>
<feature type="site" description="Interaction with DNA" evidence="10">
    <location>
        <position position="483"/>
    </location>
</feature>
<sequence length="619" mass="70764">MENNKTLVIVESPNKIKAIEKYLKNHGVNCEVEATVGHIAILPTTGKDRLGIDLENWVPLYKIDPAKRKVVANLRAKAKQANTVVIATDHDREGEAIADNLVEYLKIEDKYVRIVFNEITEQAIIEAYKNPGKIDEQLVNAQKTRRMLDRILGFKLSTLMRRNIKNSTVNPSAGRVQSIALKLIVDRENEIKAFIPVVYFNIVANFKDGNSAKYFDPNSKQESKDWIMGNDLEKILNDLHGPLKVINTETKVKSDDRIVPLKQATLYKKMSYSSGVVQSSAQRLYEGYNDDGGLISYPRTDSTRYSATFIQSARNYITKKYGEDYLLDEIKGAKAGDQDAHEAIRPTNLNLTPQLAKEKYNLSTQDYNVYNFIYKTTMQSLMKPSKREITSYTYENNGHLFRNNSSKIVFDGYLVIEEEKETKSKEFQYKLNDFVEVKKYVDSKHETKPPARYTEGSLISMLDEIKVGRPSTFASTIKIVKDREYAIKEGSSLVPTEFGITVLEQLIKHFPKMINETYTAYVEEELDRIALENKPVQVVMDDFNDEFNDALENATKTIQPTFLIPKILDEKCPEDGGELIERKSRFGKKFIGCNNFPACKYTKSVGNGKFYKRKFKTIE</sequence>
<proteinExistence type="inferred from homology"/>
<feature type="region of interest" description="Interaction with DNA" evidence="10">
    <location>
        <begin position="172"/>
        <end position="177"/>
    </location>
</feature>
<dbReference type="InterPro" id="IPR013498">
    <property type="entry name" value="Topo_IA_Znf"/>
</dbReference>
<dbReference type="InterPro" id="IPR013825">
    <property type="entry name" value="Topo_IA_cen_sub2"/>
</dbReference>
<dbReference type="SMART" id="SM00436">
    <property type="entry name" value="TOP1Bc"/>
    <property type="match status" value="1"/>
</dbReference>
<evidence type="ECO:0000313" key="13">
    <source>
        <dbReference type="EMBL" id="UUD36847.1"/>
    </source>
</evidence>
<dbReference type="PROSITE" id="PS52039">
    <property type="entry name" value="TOPO_IA_2"/>
    <property type="match status" value="1"/>
</dbReference>
<keyword evidence="9 10" id="KW-0413">Isomerase</keyword>
<dbReference type="InterPro" id="IPR023405">
    <property type="entry name" value="Topo_IA_core_domain"/>
</dbReference>
<dbReference type="EC" id="5.6.2.1" evidence="10"/>
<dbReference type="InterPro" id="IPR005733">
    <property type="entry name" value="TopoI_bac-type"/>
</dbReference>
<evidence type="ECO:0000256" key="9">
    <source>
        <dbReference type="ARBA" id="ARBA00023235"/>
    </source>
</evidence>
<dbReference type="SMART" id="SM00437">
    <property type="entry name" value="TOP1Ac"/>
    <property type="match status" value="1"/>
</dbReference>
<evidence type="ECO:0000256" key="7">
    <source>
        <dbReference type="ARBA" id="ARBA00023029"/>
    </source>
</evidence>
<dbReference type="InterPro" id="IPR003601">
    <property type="entry name" value="Topo_IA_2"/>
</dbReference>
<comment type="caution">
    <text evidence="10">Lacks conserved residue(s) required for the propagation of feature annotation.</text>
</comment>
<reference evidence="13" key="1">
    <citation type="submission" date="2022-07" db="EMBL/GenBank/DDBJ databases">
        <title>Complete genome of Mycoplasma equigenitalium type strain T37.</title>
        <authorList>
            <person name="Spergser J."/>
        </authorList>
    </citation>
    <scope>NUCLEOTIDE SEQUENCE</scope>
    <source>
        <strain evidence="13">T37</strain>
    </source>
</reference>
<organism evidence="13 14">
    <name type="scientific">Mycoplasmopsis equigenitalium</name>
    <dbReference type="NCBI Taxonomy" id="114883"/>
    <lineage>
        <taxon>Bacteria</taxon>
        <taxon>Bacillati</taxon>
        <taxon>Mycoplasmatota</taxon>
        <taxon>Mycoplasmoidales</taxon>
        <taxon>Metamycoplasmataceae</taxon>
        <taxon>Mycoplasmopsis</taxon>
    </lineage>
</organism>
<dbReference type="Pfam" id="PF01131">
    <property type="entry name" value="Topoisom_bac"/>
    <property type="match status" value="1"/>
</dbReference>
<dbReference type="HAMAP" id="MF_00952">
    <property type="entry name" value="Topoisom_1_prok"/>
    <property type="match status" value="1"/>
</dbReference>
<keyword evidence="5" id="KW-0862">Zinc</keyword>
<dbReference type="Pfam" id="PF01751">
    <property type="entry name" value="Toprim"/>
    <property type="match status" value="1"/>
</dbReference>
<feature type="site" description="Interaction with DNA" evidence="10">
    <location>
        <position position="38"/>
    </location>
</feature>
<dbReference type="NCBIfam" id="TIGR01051">
    <property type="entry name" value="topA_bact"/>
    <property type="match status" value="1"/>
</dbReference>
<dbReference type="PROSITE" id="PS00396">
    <property type="entry name" value="TOPO_IA_1"/>
    <property type="match status" value="1"/>
</dbReference>
<dbReference type="CDD" id="cd00186">
    <property type="entry name" value="TOP1Ac"/>
    <property type="match status" value="1"/>
</dbReference>
<keyword evidence="14" id="KW-1185">Reference proteome</keyword>
<dbReference type="Gene3D" id="2.70.20.10">
    <property type="entry name" value="Topoisomerase I, domain 3"/>
    <property type="match status" value="1"/>
</dbReference>
<feature type="site" description="Interaction with DNA" evidence="10">
    <location>
        <position position="146"/>
    </location>
</feature>
<evidence type="ECO:0000256" key="3">
    <source>
        <dbReference type="ARBA" id="ARBA00022723"/>
    </source>
</evidence>
<feature type="domain" description="Toprim" evidence="11">
    <location>
        <begin position="5"/>
        <end position="120"/>
    </location>
</feature>